<gene>
    <name evidence="9" type="ORF">GBM95_08665</name>
</gene>
<proteinExistence type="inferred from homology"/>
<feature type="transmembrane region" description="Helical" evidence="8">
    <location>
        <begin position="253"/>
        <end position="274"/>
    </location>
</feature>
<keyword evidence="5 8" id="KW-0812">Transmembrane</keyword>
<evidence type="ECO:0000256" key="1">
    <source>
        <dbReference type="ARBA" id="ARBA00004651"/>
    </source>
</evidence>
<reference evidence="9 10" key="1">
    <citation type="submission" date="2019-10" db="EMBL/GenBank/DDBJ databases">
        <title>Genome diversity of Sutterella seckii.</title>
        <authorList>
            <person name="Chaplin A.V."/>
            <person name="Sokolova S.R."/>
            <person name="Mosin K.A."/>
            <person name="Ivanova E.L."/>
            <person name="Kochetkova T.O."/>
            <person name="Goltsov A.Y."/>
            <person name="Trofimov D.Y."/>
            <person name="Efimov B.A."/>
        </authorList>
    </citation>
    <scope>NUCLEOTIDE SEQUENCE [LARGE SCALE GENOMIC DNA]</scope>
    <source>
        <strain evidence="9 10">ASD393</strain>
    </source>
</reference>
<dbReference type="PANTHER" id="PTHR42002:SF2">
    <property type="entry name" value="ANAEROBIC C4-DICARBOXYLATE TRANSPORTER DCUC-RELATED"/>
    <property type="match status" value="1"/>
</dbReference>
<comment type="similarity">
    <text evidence="2">Belongs to the DcuC/DcuD transporter (TC 2.A.61) family.</text>
</comment>
<comment type="subcellular location">
    <subcellularLocation>
        <location evidence="1">Cell membrane</location>
        <topology evidence="1">Multi-pass membrane protein</topology>
    </subcellularLocation>
</comment>
<organism evidence="9 10">
    <name type="scientific">Sutterella seckii</name>
    <dbReference type="NCBI Taxonomy" id="1944635"/>
    <lineage>
        <taxon>Bacteria</taxon>
        <taxon>Pseudomonadati</taxon>
        <taxon>Pseudomonadota</taxon>
        <taxon>Betaproteobacteria</taxon>
        <taxon>Burkholderiales</taxon>
        <taxon>Sutterellaceae</taxon>
        <taxon>Sutterella</taxon>
    </lineage>
</organism>
<dbReference type="NCBIfam" id="NF037994">
    <property type="entry name" value="DcuC_1"/>
    <property type="match status" value="1"/>
</dbReference>
<feature type="transmembrane region" description="Helical" evidence="8">
    <location>
        <begin position="98"/>
        <end position="123"/>
    </location>
</feature>
<evidence type="ECO:0000313" key="10">
    <source>
        <dbReference type="Proteomes" id="UP000430564"/>
    </source>
</evidence>
<dbReference type="Pfam" id="PF03606">
    <property type="entry name" value="DcuC"/>
    <property type="match status" value="1"/>
</dbReference>
<feature type="transmembrane region" description="Helical" evidence="8">
    <location>
        <begin position="24"/>
        <end position="42"/>
    </location>
</feature>
<feature type="transmembrane region" description="Helical" evidence="8">
    <location>
        <begin position="129"/>
        <end position="149"/>
    </location>
</feature>
<feature type="transmembrane region" description="Helical" evidence="8">
    <location>
        <begin position="281"/>
        <end position="300"/>
    </location>
</feature>
<keyword evidence="7 8" id="KW-0472">Membrane</keyword>
<dbReference type="GO" id="GO:0015556">
    <property type="term" value="F:C4-dicarboxylate transmembrane transporter activity"/>
    <property type="evidence" value="ECO:0007669"/>
    <property type="project" value="InterPro"/>
</dbReference>
<dbReference type="Proteomes" id="UP000430564">
    <property type="component" value="Unassembled WGS sequence"/>
</dbReference>
<dbReference type="EMBL" id="WEHX01000065">
    <property type="protein sequence ID" value="KAB7656923.1"/>
    <property type="molecule type" value="Genomic_DNA"/>
</dbReference>
<evidence type="ECO:0000256" key="2">
    <source>
        <dbReference type="ARBA" id="ARBA00005275"/>
    </source>
</evidence>
<dbReference type="RefSeq" id="WP_152158734.1">
    <property type="nucleotide sequence ID" value="NZ_WEHX01000065.1"/>
</dbReference>
<sequence length="463" mass="48893">MLGIFLVVASVILAAYLVIKRYYAPWALLMVGLLLLICVSIISGTPLVTGKKATHSAVFDIVQVFTNLLQSRTAGIGMNIICVGGFAYYMDKIGATKALVNICIKPLSYIHAPYVLLGVAYLVGQLLNVFIPSAVGLGMLLMVTIYPLLVAVGVSRLSAAAVVATASCLDLGPASGNSLLAAEISNLHVMEFFIENQLPVGIITAAVIAVGHVVLGKFFDKRDLASGRLTQDDFKLRTEVKKEGAAAQPDAPIYYAILPILPVVLLFVFSKLVYAGIRLEVVTAILSCALVAFVVDLLTVRNLRECTDRTKAMFNGMGKIFSSTVLLIVCAEVFAEGLKRSGGIDTILQSVAQMQGAGGVTMLLAMFLIMTLAAFVTGSGNAAFFAFSPLLPQAAQSVAWSTVTMAVPVQLASGIARSMSPIAGVVMAVSGIAEVSPFELVRRTIPVMLLALIVTFLASVVIL</sequence>
<dbReference type="AlphaFoldDB" id="A0A6I1EMZ2"/>
<feature type="transmembrane region" description="Helical" evidence="8">
    <location>
        <begin position="445"/>
        <end position="462"/>
    </location>
</feature>
<evidence type="ECO:0000313" key="9">
    <source>
        <dbReference type="EMBL" id="KAB7656923.1"/>
    </source>
</evidence>
<evidence type="ECO:0000256" key="6">
    <source>
        <dbReference type="ARBA" id="ARBA00022989"/>
    </source>
</evidence>
<evidence type="ECO:0000256" key="8">
    <source>
        <dbReference type="SAM" id="Phobius"/>
    </source>
</evidence>
<feature type="transmembrane region" description="Helical" evidence="8">
    <location>
        <begin position="359"/>
        <end position="387"/>
    </location>
</feature>
<accession>A0A6I1EMZ2</accession>
<evidence type="ECO:0000256" key="4">
    <source>
        <dbReference type="ARBA" id="ARBA00022475"/>
    </source>
</evidence>
<evidence type="ECO:0000256" key="5">
    <source>
        <dbReference type="ARBA" id="ARBA00022692"/>
    </source>
</evidence>
<dbReference type="PANTHER" id="PTHR42002">
    <property type="entry name" value="ANAEROBIC C4-DICARBOXYLATE TRANSPORTER DCUC-RELATED"/>
    <property type="match status" value="1"/>
</dbReference>
<feature type="transmembrane region" description="Helical" evidence="8">
    <location>
        <begin position="198"/>
        <end position="219"/>
    </location>
</feature>
<dbReference type="NCBIfam" id="TIGR00771">
    <property type="entry name" value="DcuC"/>
    <property type="match status" value="1"/>
</dbReference>
<keyword evidence="6 8" id="KW-1133">Transmembrane helix</keyword>
<protein>
    <submittedName>
        <fullName evidence="9">Anaerobic C4-dicarboxylate transporter DcuC</fullName>
    </submittedName>
</protein>
<dbReference type="InterPro" id="IPR018385">
    <property type="entry name" value="C4_dicarb_anaerob_car-like"/>
</dbReference>
<dbReference type="InterPro" id="IPR004669">
    <property type="entry name" value="C4_dicarb_anaerob_car"/>
</dbReference>
<feature type="transmembrane region" description="Helical" evidence="8">
    <location>
        <begin position="320"/>
        <end position="338"/>
    </location>
</feature>
<dbReference type="GO" id="GO:0005886">
    <property type="term" value="C:plasma membrane"/>
    <property type="evidence" value="ECO:0007669"/>
    <property type="project" value="UniProtKB-SubCell"/>
</dbReference>
<keyword evidence="3" id="KW-0813">Transport</keyword>
<evidence type="ECO:0000256" key="3">
    <source>
        <dbReference type="ARBA" id="ARBA00022448"/>
    </source>
</evidence>
<dbReference type="OrthoDB" id="1674075at2"/>
<comment type="caution">
    <text evidence="9">The sequence shown here is derived from an EMBL/GenBank/DDBJ whole genome shotgun (WGS) entry which is preliminary data.</text>
</comment>
<name>A0A6I1EMZ2_9BURK</name>
<evidence type="ECO:0000256" key="7">
    <source>
        <dbReference type="ARBA" id="ARBA00023136"/>
    </source>
</evidence>
<keyword evidence="4" id="KW-1003">Cell membrane</keyword>